<dbReference type="CDD" id="cd16649">
    <property type="entry name" value="mRING-HC-C3HC5_CGRF1-like"/>
    <property type="match status" value="1"/>
</dbReference>
<keyword evidence="5" id="KW-0175">Coiled coil</keyword>
<sequence length="326" mass="35962">MAVHSQHPCNFLLLDRGERDRKEMDFPQAAPGLILDPSALLFASEVAPHPRKRAGERIGVPAVARPLLQQQNHSANLFALHPQPCSNPVPPPALVSHTPPLISTGLHLSFEEQYQQQNQNQSNPVLLSPSSSLLSEDLVAHINQQKNEIDRFLRAQEEQLRQGLKERHRRYYRSLLCTAKESAVRRLRKKEAELEQAVRRSAELEDRLARLRTQSMSWQAKAMADQATAASLHAQLQQAAAAAGQQSHGRGNEAPPAEDAESAFVDPDRVEPERACRACREQLATVVLLPCRHLCLCDACDGSGGAAESCPVCHCVTTGSIRVFLS</sequence>
<dbReference type="Gene3D" id="3.30.40.10">
    <property type="entry name" value="Zinc/RING finger domain, C3HC4 (zinc finger)"/>
    <property type="match status" value="1"/>
</dbReference>
<keyword evidence="3" id="KW-0862">Zinc</keyword>
<evidence type="ECO:0000256" key="6">
    <source>
        <dbReference type="SAM" id="MobiDB-lite"/>
    </source>
</evidence>
<dbReference type="PANTHER" id="PTHR42647">
    <property type="entry name" value="SBP (S-RIBONUCLEASE BINDING PROTEIN) FAMILY PROTEIN"/>
    <property type="match status" value="1"/>
</dbReference>
<keyword evidence="2 4" id="KW-0863">Zinc-finger</keyword>
<organism evidence="8 9">
    <name type="scientific">Canna indica</name>
    <name type="common">Indian-shot</name>
    <dbReference type="NCBI Taxonomy" id="4628"/>
    <lineage>
        <taxon>Eukaryota</taxon>
        <taxon>Viridiplantae</taxon>
        <taxon>Streptophyta</taxon>
        <taxon>Embryophyta</taxon>
        <taxon>Tracheophyta</taxon>
        <taxon>Spermatophyta</taxon>
        <taxon>Magnoliopsida</taxon>
        <taxon>Liliopsida</taxon>
        <taxon>Zingiberales</taxon>
        <taxon>Cannaceae</taxon>
        <taxon>Canna</taxon>
    </lineage>
</organism>
<evidence type="ECO:0000313" key="9">
    <source>
        <dbReference type="Proteomes" id="UP001327560"/>
    </source>
</evidence>
<feature type="compositionally biased region" description="Low complexity" evidence="6">
    <location>
        <begin position="238"/>
        <end position="249"/>
    </location>
</feature>
<dbReference type="PROSITE" id="PS50089">
    <property type="entry name" value="ZF_RING_2"/>
    <property type="match status" value="1"/>
</dbReference>
<name>A0AAQ3QF67_9LILI</name>
<dbReference type="EMBL" id="CP136894">
    <property type="protein sequence ID" value="WOL07141.1"/>
    <property type="molecule type" value="Genomic_DNA"/>
</dbReference>
<dbReference type="InterPro" id="IPR001841">
    <property type="entry name" value="Znf_RING"/>
</dbReference>
<proteinExistence type="predicted"/>
<dbReference type="GO" id="GO:0004842">
    <property type="term" value="F:ubiquitin-protein transferase activity"/>
    <property type="evidence" value="ECO:0007669"/>
    <property type="project" value="TreeGrafter"/>
</dbReference>
<dbReference type="PANTHER" id="PTHR42647:SF5">
    <property type="entry name" value="SBP (S-RIBONUCLEASE BINDING PROTEIN) FAMILY PROTEIN"/>
    <property type="match status" value="1"/>
</dbReference>
<reference evidence="8 9" key="1">
    <citation type="submission" date="2023-10" db="EMBL/GenBank/DDBJ databases">
        <title>Chromosome-scale genome assembly provides insights into flower coloration mechanisms of Canna indica.</title>
        <authorList>
            <person name="Li C."/>
        </authorList>
    </citation>
    <scope>NUCLEOTIDE SEQUENCE [LARGE SCALE GENOMIC DNA]</scope>
    <source>
        <tissue evidence="8">Flower</tissue>
    </source>
</reference>
<dbReference type="Pfam" id="PF13920">
    <property type="entry name" value="zf-C3HC4_3"/>
    <property type="match status" value="1"/>
</dbReference>
<evidence type="ECO:0000256" key="2">
    <source>
        <dbReference type="ARBA" id="ARBA00022771"/>
    </source>
</evidence>
<evidence type="ECO:0000256" key="3">
    <source>
        <dbReference type="ARBA" id="ARBA00022833"/>
    </source>
</evidence>
<dbReference type="InterPro" id="IPR013083">
    <property type="entry name" value="Znf_RING/FYVE/PHD"/>
</dbReference>
<dbReference type="Proteomes" id="UP001327560">
    <property type="component" value="Chromosome 5"/>
</dbReference>
<evidence type="ECO:0000256" key="1">
    <source>
        <dbReference type="ARBA" id="ARBA00022723"/>
    </source>
</evidence>
<evidence type="ECO:0000313" key="8">
    <source>
        <dbReference type="EMBL" id="WOL07141.1"/>
    </source>
</evidence>
<feature type="coiled-coil region" evidence="5">
    <location>
        <begin position="142"/>
        <end position="221"/>
    </location>
</feature>
<protein>
    <submittedName>
        <fullName evidence="8">BOI-related E3 ubiquitin-protein ligase 1-like</fullName>
    </submittedName>
</protein>
<evidence type="ECO:0000256" key="5">
    <source>
        <dbReference type="SAM" id="Coils"/>
    </source>
</evidence>
<dbReference type="AlphaFoldDB" id="A0AAQ3QF67"/>
<gene>
    <name evidence="8" type="ORF">Cni_G15878</name>
</gene>
<feature type="region of interest" description="Disordered" evidence="6">
    <location>
        <begin position="238"/>
        <end position="266"/>
    </location>
</feature>
<keyword evidence="1" id="KW-0479">Metal-binding</keyword>
<dbReference type="GO" id="GO:0008270">
    <property type="term" value="F:zinc ion binding"/>
    <property type="evidence" value="ECO:0007669"/>
    <property type="project" value="UniProtKB-KW"/>
</dbReference>
<evidence type="ECO:0000259" key="7">
    <source>
        <dbReference type="PROSITE" id="PS50089"/>
    </source>
</evidence>
<evidence type="ECO:0000256" key="4">
    <source>
        <dbReference type="PROSITE-ProRule" id="PRU00175"/>
    </source>
</evidence>
<keyword evidence="9" id="KW-1185">Reference proteome</keyword>
<feature type="domain" description="RING-type" evidence="7">
    <location>
        <begin position="276"/>
        <end position="314"/>
    </location>
</feature>
<accession>A0AAQ3QF67</accession>